<dbReference type="EMBL" id="AP014963">
    <property type="protein sequence ID" value="BAT00399.1"/>
    <property type="molecule type" value="Genomic_DNA"/>
</dbReference>
<keyword evidence="3" id="KW-1185">Reference proteome</keyword>
<sequence length="163" mass="16250">MSGGNWREELPAAASGSIPCAAGPPPPSPVPSRPFVPPASCLPPLRSRPAAPSLPCAASLPCGCAGSGLPPQRRSTARRSSCRHGATSLPRPQSPLYATGSPPPSPAPLARHIPPSPCAAALPCAAAPAPASLPNGARRSTARRSPCRRGAASLPYAASSLPP</sequence>
<feature type="region of interest" description="Disordered" evidence="1">
    <location>
        <begin position="1"/>
        <end position="44"/>
    </location>
</feature>
<feature type="compositionally biased region" description="Low complexity" evidence="1">
    <location>
        <begin position="129"/>
        <end position="139"/>
    </location>
</feature>
<dbReference type="InParanoid" id="A0A0P0X3N3"/>
<dbReference type="PaxDb" id="39947-A0A0P0X3N3"/>
<dbReference type="AlphaFoldDB" id="A0A0P0X3N3"/>
<organism evidence="2 3">
    <name type="scientific">Oryza sativa subsp. japonica</name>
    <name type="common">Rice</name>
    <dbReference type="NCBI Taxonomy" id="39947"/>
    <lineage>
        <taxon>Eukaryota</taxon>
        <taxon>Viridiplantae</taxon>
        <taxon>Streptophyta</taxon>
        <taxon>Embryophyta</taxon>
        <taxon>Tracheophyta</taxon>
        <taxon>Spermatophyta</taxon>
        <taxon>Magnoliopsida</taxon>
        <taxon>Liliopsida</taxon>
        <taxon>Poales</taxon>
        <taxon>Poaceae</taxon>
        <taxon>BOP clade</taxon>
        <taxon>Oryzoideae</taxon>
        <taxon>Oryzeae</taxon>
        <taxon>Oryzinae</taxon>
        <taxon>Oryza</taxon>
        <taxon>Oryza sativa</taxon>
    </lineage>
</organism>
<reference evidence="2 3" key="3">
    <citation type="journal article" date="2013" name="Rice">
        <title>Improvement of the Oryza sativa Nipponbare reference genome using next generation sequence and optical map data.</title>
        <authorList>
            <person name="Kawahara Y."/>
            <person name="de la Bastide M."/>
            <person name="Hamilton J.P."/>
            <person name="Kanamori H."/>
            <person name="McCombie W.R."/>
            <person name="Ouyang S."/>
            <person name="Schwartz D.C."/>
            <person name="Tanaka T."/>
            <person name="Wu J."/>
            <person name="Zhou S."/>
            <person name="Childs K.L."/>
            <person name="Davidson R.M."/>
            <person name="Lin H."/>
            <person name="Quesada-Ocampo L."/>
            <person name="Vaillancourt B."/>
            <person name="Sakai H."/>
            <person name="Lee S.S."/>
            <person name="Kim J."/>
            <person name="Numa H."/>
            <person name="Itoh T."/>
            <person name="Buell C.R."/>
            <person name="Matsumoto T."/>
        </authorList>
    </citation>
    <scope>NUCLEOTIDE SEQUENCE [LARGE SCALE GENOMIC DNA]</scope>
    <source>
        <strain evidence="3">cv. Nipponbare</strain>
    </source>
</reference>
<accession>A0A0P0X3N3</accession>
<gene>
    <name evidence="2" type="ordered locus">Os07g0188901</name>
    <name evidence="2" type="ORF">OSNPB_070188901</name>
</gene>
<feature type="compositionally biased region" description="Basic and acidic residues" evidence="1">
    <location>
        <begin position="1"/>
        <end position="10"/>
    </location>
</feature>
<feature type="region of interest" description="Disordered" evidence="1">
    <location>
        <begin position="67"/>
        <end position="112"/>
    </location>
</feature>
<reference evidence="2 3" key="2">
    <citation type="journal article" date="2013" name="Plant Cell Physiol.">
        <title>Rice Annotation Project Database (RAP-DB): an integrative and interactive database for rice genomics.</title>
        <authorList>
            <person name="Sakai H."/>
            <person name="Lee S.S."/>
            <person name="Tanaka T."/>
            <person name="Numa H."/>
            <person name="Kim J."/>
            <person name="Kawahara Y."/>
            <person name="Wakimoto H."/>
            <person name="Yang C.C."/>
            <person name="Iwamoto M."/>
            <person name="Abe T."/>
            <person name="Yamada Y."/>
            <person name="Muto A."/>
            <person name="Inokuchi H."/>
            <person name="Ikemura T."/>
            <person name="Matsumoto T."/>
            <person name="Sasaki T."/>
            <person name="Itoh T."/>
        </authorList>
    </citation>
    <scope>NUCLEOTIDE SEQUENCE [LARGE SCALE GENOMIC DNA]</scope>
    <source>
        <strain evidence="3">cv. Nipponbare</strain>
    </source>
</reference>
<evidence type="ECO:0000256" key="1">
    <source>
        <dbReference type="SAM" id="MobiDB-lite"/>
    </source>
</evidence>
<protein>
    <submittedName>
        <fullName evidence="2">Os07g0188901 protein</fullName>
    </submittedName>
</protein>
<feature type="compositionally biased region" description="Low complexity" evidence="1">
    <location>
        <begin position="11"/>
        <end position="21"/>
    </location>
</feature>
<feature type="compositionally biased region" description="Pro residues" evidence="1">
    <location>
        <begin position="22"/>
        <end position="41"/>
    </location>
</feature>
<evidence type="ECO:0000313" key="3">
    <source>
        <dbReference type="Proteomes" id="UP000059680"/>
    </source>
</evidence>
<feature type="region of interest" description="Disordered" evidence="1">
    <location>
        <begin position="129"/>
        <end position="163"/>
    </location>
</feature>
<name>A0A0P0X3N3_ORYSJ</name>
<evidence type="ECO:0000313" key="2">
    <source>
        <dbReference type="EMBL" id="BAT00399.1"/>
    </source>
</evidence>
<dbReference type="Proteomes" id="UP000059680">
    <property type="component" value="Chromosome 7"/>
</dbReference>
<proteinExistence type="predicted"/>
<feature type="compositionally biased region" description="Low complexity" evidence="1">
    <location>
        <begin position="148"/>
        <end position="163"/>
    </location>
</feature>
<reference evidence="3" key="1">
    <citation type="journal article" date="2005" name="Nature">
        <title>The map-based sequence of the rice genome.</title>
        <authorList>
            <consortium name="International rice genome sequencing project (IRGSP)"/>
            <person name="Matsumoto T."/>
            <person name="Wu J."/>
            <person name="Kanamori H."/>
            <person name="Katayose Y."/>
            <person name="Fujisawa M."/>
            <person name="Namiki N."/>
            <person name="Mizuno H."/>
            <person name="Yamamoto K."/>
            <person name="Antonio B.A."/>
            <person name="Baba T."/>
            <person name="Sakata K."/>
            <person name="Nagamura Y."/>
            <person name="Aoki H."/>
            <person name="Arikawa K."/>
            <person name="Arita K."/>
            <person name="Bito T."/>
            <person name="Chiden Y."/>
            <person name="Fujitsuka N."/>
            <person name="Fukunaka R."/>
            <person name="Hamada M."/>
            <person name="Harada C."/>
            <person name="Hayashi A."/>
            <person name="Hijishita S."/>
            <person name="Honda M."/>
            <person name="Hosokawa S."/>
            <person name="Ichikawa Y."/>
            <person name="Idonuma A."/>
            <person name="Iijima M."/>
            <person name="Ikeda M."/>
            <person name="Ikeno M."/>
            <person name="Ito K."/>
            <person name="Ito S."/>
            <person name="Ito T."/>
            <person name="Ito Y."/>
            <person name="Ito Y."/>
            <person name="Iwabuchi A."/>
            <person name="Kamiya K."/>
            <person name="Karasawa W."/>
            <person name="Kurita K."/>
            <person name="Katagiri S."/>
            <person name="Kikuta A."/>
            <person name="Kobayashi H."/>
            <person name="Kobayashi N."/>
            <person name="Machita K."/>
            <person name="Maehara T."/>
            <person name="Masukawa M."/>
            <person name="Mizubayashi T."/>
            <person name="Mukai Y."/>
            <person name="Nagasaki H."/>
            <person name="Nagata Y."/>
            <person name="Naito S."/>
            <person name="Nakashima M."/>
            <person name="Nakama Y."/>
            <person name="Nakamichi Y."/>
            <person name="Nakamura M."/>
            <person name="Meguro A."/>
            <person name="Negishi M."/>
            <person name="Ohta I."/>
            <person name="Ohta T."/>
            <person name="Okamoto M."/>
            <person name="Ono N."/>
            <person name="Saji S."/>
            <person name="Sakaguchi M."/>
            <person name="Sakai K."/>
            <person name="Shibata M."/>
            <person name="Shimokawa T."/>
            <person name="Song J."/>
            <person name="Takazaki Y."/>
            <person name="Terasawa K."/>
            <person name="Tsugane M."/>
            <person name="Tsuji K."/>
            <person name="Ueda S."/>
            <person name="Waki K."/>
            <person name="Yamagata H."/>
            <person name="Yamamoto M."/>
            <person name="Yamamoto S."/>
            <person name="Yamane H."/>
            <person name="Yoshiki S."/>
            <person name="Yoshihara R."/>
            <person name="Yukawa K."/>
            <person name="Zhong H."/>
            <person name="Yano M."/>
            <person name="Yuan Q."/>
            <person name="Ouyang S."/>
            <person name="Liu J."/>
            <person name="Jones K.M."/>
            <person name="Gansberger K."/>
            <person name="Moffat K."/>
            <person name="Hill J."/>
            <person name="Bera J."/>
            <person name="Fadrosh D."/>
            <person name="Jin S."/>
            <person name="Johri S."/>
            <person name="Kim M."/>
            <person name="Overton L."/>
            <person name="Reardon M."/>
            <person name="Tsitrin T."/>
            <person name="Vuong H."/>
            <person name="Weaver B."/>
            <person name="Ciecko A."/>
            <person name="Tallon L."/>
            <person name="Jackson J."/>
            <person name="Pai G."/>
            <person name="Aken S.V."/>
            <person name="Utterback T."/>
            <person name="Reidmuller S."/>
            <person name="Feldblyum T."/>
            <person name="Hsiao J."/>
            <person name="Zismann V."/>
            <person name="Iobst S."/>
            <person name="de Vazeille A.R."/>
            <person name="Buell C.R."/>
            <person name="Ying K."/>
            <person name="Li Y."/>
            <person name="Lu T."/>
            <person name="Huang Y."/>
            <person name="Zhao Q."/>
            <person name="Feng Q."/>
            <person name="Zhang L."/>
            <person name="Zhu J."/>
            <person name="Weng Q."/>
            <person name="Mu J."/>
            <person name="Lu Y."/>
            <person name="Fan D."/>
            <person name="Liu Y."/>
            <person name="Guan J."/>
            <person name="Zhang Y."/>
            <person name="Yu S."/>
            <person name="Liu X."/>
            <person name="Zhang Y."/>
            <person name="Hong G."/>
            <person name="Han B."/>
            <person name="Choisne N."/>
            <person name="Demange N."/>
            <person name="Orjeda G."/>
            <person name="Samain S."/>
            <person name="Cattolico L."/>
            <person name="Pelletier E."/>
            <person name="Couloux A."/>
            <person name="Segurens B."/>
            <person name="Wincker P."/>
            <person name="D'Hont A."/>
            <person name="Scarpelli C."/>
            <person name="Weissenbach J."/>
            <person name="Salanoubat M."/>
            <person name="Quetier F."/>
            <person name="Yu Y."/>
            <person name="Kim H.R."/>
            <person name="Rambo T."/>
            <person name="Currie J."/>
            <person name="Collura K."/>
            <person name="Luo M."/>
            <person name="Yang T."/>
            <person name="Ammiraju J.S.S."/>
            <person name="Engler F."/>
            <person name="Soderlund C."/>
            <person name="Wing R.A."/>
            <person name="Palmer L.E."/>
            <person name="de la Bastide M."/>
            <person name="Spiegel L."/>
            <person name="Nascimento L."/>
            <person name="Zutavern T."/>
            <person name="O'Shaughnessy A."/>
            <person name="Dike S."/>
            <person name="Dedhia N."/>
            <person name="Preston R."/>
            <person name="Balija V."/>
            <person name="McCombie W.R."/>
            <person name="Chow T."/>
            <person name="Chen H."/>
            <person name="Chung M."/>
            <person name="Chen C."/>
            <person name="Shaw J."/>
            <person name="Wu H."/>
            <person name="Hsiao K."/>
            <person name="Chao Y."/>
            <person name="Chu M."/>
            <person name="Cheng C."/>
            <person name="Hour A."/>
            <person name="Lee P."/>
            <person name="Lin S."/>
            <person name="Lin Y."/>
            <person name="Liou J."/>
            <person name="Liu S."/>
            <person name="Hsing Y."/>
            <person name="Raghuvanshi S."/>
            <person name="Mohanty A."/>
            <person name="Bharti A.K."/>
            <person name="Gaur A."/>
            <person name="Gupta V."/>
            <person name="Kumar D."/>
            <person name="Ravi V."/>
            <person name="Vij S."/>
            <person name="Kapur A."/>
            <person name="Khurana P."/>
            <person name="Khurana P."/>
            <person name="Khurana J.P."/>
            <person name="Tyagi A.K."/>
            <person name="Gaikwad K."/>
            <person name="Singh A."/>
            <person name="Dalal V."/>
            <person name="Srivastava S."/>
            <person name="Dixit A."/>
            <person name="Pal A.K."/>
            <person name="Ghazi I.A."/>
            <person name="Yadav M."/>
            <person name="Pandit A."/>
            <person name="Bhargava A."/>
            <person name="Sureshbabu K."/>
            <person name="Batra K."/>
            <person name="Sharma T.R."/>
            <person name="Mohapatra T."/>
            <person name="Singh N.K."/>
            <person name="Messing J."/>
            <person name="Nelson A.B."/>
            <person name="Fuks G."/>
            <person name="Kavchok S."/>
            <person name="Keizer G."/>
            <person name="Linton E."/>
            <person name="Llaca V."/>
            <person name="Song R."/>
            <person name="Tanyolac B."/>
            <person name="Young S."/>
            <person name="Ho-Il K."/>
            <person name="Hahn J.H."/>
            <person name="Sangsakoo G."/>
            <person name="Vanavichit A."/>
            <person name="de Mattos Luiz.A.T."/>
            <person name="Zimmer P.D."/>
            <person name="Malone G."/>
            <person name="Dellagostin O."/>
            <person name="de Oliveira A.C."/>
            <person name="Bevan M."/>
            <person name="Bancroft I."/>
            <person name="Minx P."/>
            <person name="Cordum H."/>
            <person name="Wilson R."/>
            <person name="Cheng Z."/>
            <person name="Jin W."/>
            <person name="Jiang J."/>
            <person name="Leong S.A."/>
            <person name="Iwama H."/>
            <person name="Gojobori T."/>
            <person name="Itoh T."/>
            <person name="Niimura Y."/>
            <person name="Fujii Y."/>
            <person name="Habara T."/>
            <person name="Sakai H."/>
            <person name="Sato Y."/>
            <person name="Wilson G."/>
            <person name="Kumar K."/>
            <person name="McCouch S."/>
            <person name="Juretic N."/>
            <person name="Hoen D."/>
            <person name="Wright S."/>
            <person name="Bruskiewich R."/>
            <person name="Bureau T."/>
            <person name="Miyao A."/>
            <person name="Hirochika H."/>
            <person name="Nishikawa T."/>
            <person name="Kadowaki K."/>
            <person name="Sugiura M."/>
            <person name="Burr B."/>
            <person name="Sasaki T."/>
        </authorList>
    </citation>
    <scope>NUCLEOTIDE SEQUENCE [LARGE SCALE GENOMIC DNA]</scope>
    <source>
        <strain evidence="3">cv. Nipponbare</strain>
    </source>
</reference>